<dbReference type="RefSeq" id="WP_200355235.1">
    <property type="nucleotide sequence ID" value="NZ_JAENIL010000014.1"/>
</dbReference>
<gene>
    <name evidence="6" type="ORF">JIN87_09075</name>
</gene>
<feature type="active site" description="Nucleophile" evidence="4">
    <location>
        <position position="83"/>
    </location>
</feature>
<evidence type="ECO:0000313" key="7">
    <source>
        <dbReference type="Proteomes" id="UP000617628"/>
    </source>
</evidence>
<comment type="caution">
    <text evidence="6">The sequence shown here is derived from an EMBL/GenBank/DDBJ whole genome shotgun (WGS) entry which is preliminary data.</text>
</comment>
<comment type="cofactor">
    <cofactor evidence="1">
        <name>pyridoxal 5'-phosphate</name>
        <dbReference type="ChEBI" id="CHEBI:597326"/>
    </cofactor>
</comment>
<evidence type="ECO:0000313" key="6">
    <source>
        <dbReference type="EMBL" id="MBK1877018.1"/>
    </source>
</evidence>
<sequence>MEQPFLKPPTLPQSVSSKIDYSLVKSTRSYVLCKSQESEIWIKREDELSAGVAGSKLRKYSSLVPYFKEKGIKVVGLIGGPNSNNLVGLSQLLKENDIQPIAFIREAADKTLRGNSLLLDMLLSEKEKISISRDAWDSASSIAEKHLSKSGLPFFLLPEGAFVPEALPGGLTLAESVLDNEIQNGVFFDRIYIDCGTGLTAIALILGLEFLAPQIAKSRTLVVTLIAGNEATFKEKLTQTRKTLNMGSQISTEPSCTIEFRRPALSPKFGSISKSLIKSCREIARNHGLLMDPTYSVKHFQSMIEDSQSLTEKSRCLFIFNGSPLGLMGFQSLLGT</sequence>
<dbReference type="GO" id="GO:0019148">
    <property type="term" value="F:D-cysteine desulfhydrase activity"/>
    <property type="evidence" value="ECO:0007669"/>
    <property type="project" value="TreeGrafter"/>
</dbReference>
<dbReference type="PANTHER" id="PTHR43780:SF2">
    <property type="entry name" value="1-AMINOCYCLOPROPANE-1-CARBOXYLATE DEAMINASE-RELATED"/>
    <property type="match status" value="1"/>
</dbReference>
<feature type="modified residue" description="N6-(pyridoxal phosphate)lysine" evidence="5">
    <location>
        <position position="56"/>
    </location>
</feature>
<dbReference type="Gene3D" id="3.40.50.1100">
    <property type="match status" value="2"/>
</dbReference>
<evidence type="ECO:0008006" key="8">
    <source>
        <dbReference type="Google" id="ProtNLM"/>
    </source>
</evidence>
<accession>A0A934RV84</accession>
<dbReference type="EMBL" id="JAENIL010000014">
    <property type="protein sequence ID" value="MBK1877018.1"/>
    <property type="molecule type" value="Genomic_DNA"/>
</dbReference>
<proteinExistence type="inferred from homology"/>
<protein>
    <recommendedName>
        <fullName evidence="8">Tryptophan synthase beta chain-like PALP domain-containing protein</fullName>
    </recommendedName>
</protein>
<evidence type="ECO:0000256" key="1">
    <source>
        <dbReference type="ARBA" id="ARBA00001933"/>
    </source>
</evidence>
<evidence type="ECO:0000256" key="5">
    <source>
        <dbReference type="PIRSR" id="PIRSR006278-2"/>
    </source>
</evidence>
<dbReference type="Proteomes" id="UP000617628">
    <property type="component" value="Unassembled WGS sequence"/>
</dbReference>
<dbReference type="PANTHER" id="PTHR43780">
    <property type="entry name" value="1-AMINOCYCLOPROPANE-1-CARBOXYLATE DEAMINASE-RELATED"/>
    <property type="match status" value="1"/>
</dbReference>
<dbReference type="PIRSF" id="PIRSF006278">
    <property type="entry name" value="ACCD_DCysDesulf"/>
    <property type="match status" value="1"/>
</dbReference>
<dbReference type="InterPro" id="IPR036052">
    <property type="entry name" value="TrpB-like_PALP_sf"/>
</dbReference>
<evidence type="ECO:0000256" key="2">
    <source>
        <dbReference type="ARBA" id="ARBA00008639"/>
    </source>
</evidence>
<evidence type="ECO:0000256" key="3">
    <source>
        <dbReference type="ARBA" id="ARBA00022898"/>
    </source>
</evidence>
<dbReference type="AlphaFoldDB" id="A0A934RV84"/>
<dbReference type="SUPFAM" id="SSF53686">
    <property type="entry name" value="Tryptophan synthase beta subunit-like PLP-dependent enzymes"/>
    <property type="match status" value="1"/>
</dbReference>
<comment type="similarity">
    <text evidence="2">Belongs to the ACC deaminase/D-cysteine desulfhydrase family.</text>
</comment>
<keyword evidence="7" id="KW-1185">Reference proteome</keyword>
<name>A0A934RV84_9BACT</name>
<reference evidence="6" key="1">
    <citation type="submission" date="2021-01" db="EMBL/GenBank/DDBJ databases">
        <title>Modified the classification status of verrucomicrobia.</title>
        <authorList>
            <person name="Feng X."/>
        </authorList>
    </citation>
    <scope>NUCLEOTIDE SEQUENCE</scope>
    <source>
        <strain evidence="6">KCTC 13126</strain>
    </source>
</reference>
<keyword evidence="3 5" id="KW-0663">Pyridoxal phosphate</keyword>
<dbReference type="InterPro" id="IPR027278">
    <property type="entry name" value="ACCD_DCysDesulf"/>
</dbReference>
<organism evidence="6 7">
    <name type="scientific">Pelagicoccus mobilis</name>
    <dbReference type="NCBI Taxonomy" id="415221"/>
    <lineage>
        <taxon>Bacteria</taxon>
        <taxon>Pseudomonadati</taxon>
        <taxon>Verrucomicrobiota</taxon>
        <taxon>Opitutia</taxon>
        <taxon>Puniceicoccales</taxon>
        <taxon>Pelagicoccaceae</taxon>
        <taxon>Pelagicoccus</taxon>
    </lineage>
</organism>
<evidence type="ECO:0000256" key="4">
    <source>
        <dbReference type="PIRSR" id="PIRSR006278-1"/>
    </source>
</evidence>